<dbReference type="InterPro" id="IPR045087">
    <property type="entry name" value="Cu-oxidase_fam"/>
</dbReference>
<dbReference type="GO" id="GO:0005507">
    <property type="term" value="F:copper ion binding"/>
    <property type="evidence" value="ECO:0007669"/>
    <property type="project" value="InterPro"/>
</dbReference>
<evidence type="ECO:0000313" key="6">
    <source>
        <dbReference type="EMBL" id="AEE54146.1"/>
    </source>
</evidence>
<dbReference type="InterPro" id="IPR033138">
    <property type="entry name" value="Cu_oxidase_CS"/>
</dbReference>
<dbReference type="EMBL" id="CP002691">
    <property type="protein sequence ID" value="AEE54146.1"/>
    <property type="molecule type" value="Genomic_DNA"/>
</dbReference>
<dbReference type="PROSITE" id="PS00079">
    <property type="entry name" value="MULTICOPPER_OXIDASE1"/>
    <property type="match status" value="1"/>
</dbReference>
<dbReference type="Pfam" id="PF07731">
    <property type="entry name" value="Cu-oxidase_2"/>
    <property type="match status" value="1"/>
</dbReference>
<dbReference type="PANTHER" id="PTHR11709">
    <property type="entry name" value="MULTI-COPPER OXIDASE"/>
    <property type="match status" value="1"/>
</dbReference>
<dbReference type="HOGENOM" id="CLU_009100_6_1_10"/>
<name>F4L7G6_HALH1</name>
<dbReference type="STRING" id="760192.Halhy_6327"/>
<evidence type="ECO:0000259" key="3">
    <source>
        <dbReference type="Pfam" id="PF00394"/>
    </source>
</evidence>
<dbReference type="CDD" id="cd13902">
    <property type="entry name" value="CuRO_3_McoC_like"/>
    <property type="match status" value="1"/>
</dbReference>
<dbReference type="GO" id="GO:0016491">
    <property type="term" value="F:oxidoreductase activity"/>
    <property type="evidence" value="ECO:0007669"/>
    <property type="project" value="UniProtKB-KW"/>
</dbReference>
<reference evidence="6 7" key="1">
    <citation type="journal article" date="2011" name="Stand. Genomic Sci.">
        <title>Complete genome sequence of Haliscomenobacter hydrossis type strain (O).</title>
        <authorList>
            <consortium name="US DOE Joint Genome Institute (JGI-PGF)"/>
            <person name="Daligault H."/>
            <person name="Lapidus A."/>
            <person name="Zeytun A."/>
            <person name="Nolan M."/>
            <person name="Lucas S."/>
            <person name="Del Rio T.G."/>
            <person name="Tice H."/>
            <person name="Cheng J.F."/>
            <person name="Tapia R."/>
            <person name="Han C."/>
            <person name="Goodwin L."/>
            <person name="Pitluck S."/>
            <person name="Liolios K."/>
            <person name="Pagani I."/>
            <person name="Ivanova N."/>
            <person name="Huntemann M."/>
            <person name="Mavromatis K."/>
            <person name="Mikhailova N."/>
            <person name="Pati A."/>
            <person name="Chen A."/>
            <person name="Palaniappan K."/>
            <person name="Land M."/>
            <person name="Hauser L."/>
            <person name="Brambilla E.M."/>
            <person name="Rohde M."/>
            <person name="Verbarg S."/>
            <person name="Goker M."/>
            <person name="Bristow J."/>
            <person name="Eisen J.A."/>
            <person name="Markowitz V."/>
            <person name="Hugenholtz P."/>
            <person name="Kyrpides N.C."/>
            <person name="Klenk H.P."/>
            <person name="Woyke T."/>
        </authorList>
    </citation>
    <scope>NUCLEOTIDE SEQUENCE [LARGE SCALE GENOMIC DNA]</scope>
    <source>
        <strain evidence="7">ATCC 27775 / DSM 1100 / LMG 10767 / O</strain>
    </source>
</reference>
<dbReference type="Gene3D" id="2.60.40.420">
    <property type="entry name" value="Cupredoxins - blue copper proteins"/>
    <property type="match status" value="3"/>
</dbReference>
<dbReference type="InterPro" id="IPR001117">
    <property type="entry name" value="Cu-oxidase_2nd"/>
</dbReference>
<dbReference type="InterPro" id="IPR002355">
    <property type="entry name" value="Cu_oxidase_Cu_BS"/>
</dbReference>
<evidence type="ECO:0000259" key="4">
    <source>
        <dbReference type="Pfam" id="PF07731"/>
    </source>
</evidence>
<dbReference type="PANTHER" id="PTHR11709:SF2">
    <property type="entry name" value="MULTICOPPER OXIDASE LPR1"/>
    <property type="match status" value="1"/>
</dbReference>
<dbReference type="Pfam" id="PF07732">
    <property type="entry name" value="Cu-oxidase_3"/>
    <property type="match status" value="1"/>
</dbReference>
<feature type="domain" description="Plastocyanin-like" evidence="3">
    <location>
        <begin position="168"/>
        <end position="244"/>
    </location>
</feature>
<protein>
    <submittedName>
        <fullName evidence="6">Multicopper oxidase type 3</fullName>
    </submittedName>
</protein>
<evidence type="ECO:0000256" key="1">
    <source>
        <dbReference type="ARBA" id="ARBA00022723"/>
    </source>
</evidence>
<dbReference type="CDD" id="cd13861">
    <property type="entry name" value="CuRO_1_CumA_like"/>
    <property type="match status" value="1"/>
</dbReference>
<evidence type="ECO:0000313" key="7">
    <source>
        <dbReference type="Proteomes" id="UP000008461"/>
    </source>
</evidence>
<accession>F4L7G6</accession>
<keyword evidence="7" id="KW-1185">Reference proteome</keyword>
<dbReference type="KEGG" id="hhy:Halhy_6327"/>
<sequence length="427" mass="48475">MKNRPNEVVYNLEASKFNWDIAPGKTIEAWGYNKQLPGPELRANVGDTLVVRLTNHLEEPTLIHWHGLRIPAAMDGTDVVQKPLAPGEVFEYRFVLPDAGTFWYHSHANETVQMERGMYGSLIVEDPTDPVFDGDKVLMIDDMKLNSDNEFTRPGWFVPRIVERHDGREGDTLLINGKENSVIDIAAGQTERWRIVNSSSARYFTLHLGGKEFKMIGTDGGLLEHARTLTEVLITPGERVDIAVGPFEEGETILLESLRYSRSTFLRPKRQQFATVNVGEQKASIAYLPETLRVIEPLARQDAAITRKVRLSVGPSLADGMDFLVNGDVHAHDKPVKVGELQIWEVSNTSLMDHPFHLHGFFFQLIEENGKRPEYMAWKDTVNLPPRSKLKIAWMPDDRPGRWMYHCHIIEHHAAGMMAHFELVKSL</sequence>
<organism evidence="6 7">
    <name type="scientific">Haliscomenobacter hydrossis (strain ATCC 27775 / DSM 1100 / LMG 10767 / O)</name>
    <dbReference type="NCBI Taxonomy" id="760192"/>
    <lineage>
        <taxon>Bacteria</taxon>
        <taxon>Pseudomonadati</taxon>
        <taxon>Bacteroidota</taxon>
        <taxon>Saprospiria</taxon>
        <taxon>Saprospirales</taxon>
        <taxon>Haliscomenobacteraceae</taxon>
        <taxon>Haliscomenobacter</taxon>
    </lineage>
</organism>
<feature type="domain" description="Plastocyanin-like" evidence="5">
    <location>
        <begin position="18"/>
        <end position="128"/>
    </location>
</feature>
<dbReference type="InterPro" id="IPR011706">
    <property type="entry name" value="Cu-oxidase_C"/>
</dbReference>
<proteinExistence type="predicted"/>
<keyword evidence="2" id="KW-0560">Oxidoreductase</keyword>
<evidence type="ECO:0000259" key="5">
    <source>
        <dbReference type="Pfam" id="PF07732"/>
    </source>
</evidence>
<dbReference type="CDD" id="cd13881">
    <property type="entry name" value="CuRO_2_McoC_like"/>
    <property type="match status" value="1"/>
</dbReference>
<keyword evidence="1" id="KW-0479">Metal-binding</keyword>
<evidence type="ECO:0000256" key="2">
    <source>
        <dbReference type="ARBA" id="ARBA00023002"/>
    </source>
</evidence>
<dbReference type="Pfam" id="PF00394">
    <property type="entry name" value="Cu-oxidase"/>
    <property type="match status" value="1"/>
</dbReference>
<dbReference type="AlphaFoldDB" id="F4L7G6"/>
<dbReference type="OrthoDB" id="9757546at2"/>
<dbReference type="InterPro" id="IPR008972">
    <property type="entry name" value="Cupredoxin"/>
</dbReference>
<reference key="2">
    <citation type="submission" date="2011-04" db="EMBL/GenBank/DDBJ databases">
        <title>Complete sequence of chromosome of Haliscomenobacter hydrossis DSM 1100.</title>
        <authorList>
            <consortium name="US DOE Joint Genome Institute (JGI-PGF)"/>
            <person name="Lucas S."/>
            <person name="Han J."/>
            <person name="Lapidus A."/>
            <person name="Bruce D."/>
            <person name="Goodwin L."/>
            <person name="Pitluck S."/>
            <person name="Peters L."/>
            <person name="Kyrpides N."/>
            <person name="Mavromatis K."/>
            <person name="Ivanova N."/>
            <person name="Ovchinnikova G."/>
            <person name="Pagani I."/>
            <person name="Daligault H."/>
            <person name="Detter J.C."/>
            <person name="Han C."/>
            <person name="Land M."/>
            <person name="Hauser L."/>
            <person name="Markowitz V."/>
            <person name="Cheng J.-F."/>
            <person name="Hugenholtz P."/>
            <person name="Woyke T."/>
            <person name="Wu D."/>
            <person name="Verbarg S."/>
            <person name="Frueling A."/>
            <person name="Brambilla E."/>
            <person name="Klenk H.-P."/>
            <person name="Eisen J.A."/>
        </authorList>
    </citation>
    <scope>NUCLEOTIDE SEQUENCE</scope>
    <source>
        <strain>DSM 1100</strain>
    </source>
</reference>
<feature type="domain" description="Plastocyanin-like" evidence="4">
    <location>
        <begin position="329"/>
        <end position="421"/>
    </location>
</feature>
<dbReference type="SUPFAM" id="SSF49503">
    <property type="entry name" value="Cupredoxins"/>
    <property type="match status" value="3"/>
</dbReference>
<dbReference type="Proteomes" id="UP000008461">
    <property type="component" value="Chromosome"/>
</dbReference>
<dbReference type="eggNOG" id="COG2132">
    <property type="taxonomic scope" value="Bacteria"/>
</dbReference>
<dbReference type="InterPro" id="IPR011707">
    <property type="entry name" value="Cu-oxidase-like_N"/>
</dbReference>
<dbReference type="PROSITE" id="PS00080">
    <property type="entry name" value="MULTICOPPER_OXIDASE2"/>
    <property type="match status" value="1"/>
</dbReference>
<dbReference type="RefSeq" id="WP_013768667.1">
    <property type="nucleotide sequence ID" value="NC_015510.1"/>
</dbReference>
<gene>
    <name evidence="6" type="ordered locus">Halhy_6327</name>
</gene>